<dbReference type="PANTHER" id="PTHR32063">
    <property type="match status" value="1"/>
</dbReference>
<dbReference type="PRINTS" id="PR00702">
    <property type="entry name" value="ACRIFLAVINRP"/>
</dbReference>
<evidence type="ECO:0000313" key="2">
    <source>
        <dbReference type="EMBL" id="MDN5210630.1"/>
    </source>
</evidence>
<evidence type="ECO:0000313" key="3">
    <source>
        <dbReference type="Proteomes" id="UP001172083"/>
    </source>
</evidence>
<dbReference type="Gene3D" id="1.20.1640.10">
    <property type="entry name" value="Multidrug efflux transporter AcrB transmembrane domain"/>
    <property type="match status" value="2"/>
</dbReference>
<name>A0ABT8KYW1_9BACT</name>
<dbReference type="PANTHER" id="PTHR32063:SF18">
    <property type="entry name" value="CATION EFFLUX SYSTEM PROTEIN"/>
    <property type="match status" value="1"/>
</dbReference>
<feature type="transmembrane region" description="Helical" evidence="1">
    <location>
        <begin position="386"/>
        <end position="410"/>
    </location>
</feature>
<feature type="transmembrane region" description="Helical" evidence="1">
    <location>
        <begin position="922"/>
        <end position="943"/>
    </location>
</feature>
<feature type="transmembrane region" description="Helical" evidence="1">
    <location>
        <begin position="431"/>
        <end position="451"/>
    </location>
</feature>
<gene>
    <name evidence="2" type="ORF">QQ020_01185</name>
</gene>
<feature type="transmembrane region" description="Helical" evidence="1">
    <location>
        <begin position="335"/>
        <end position="353"/>
    </location>
</feature>
<keyword evidence="3" id="KW-1185">Reference proteome</keyword>
<dbReference type="RefSeq" id="WP_346755973.1">
    <property type="nucleotide sequence ID" value="NZ_JAUJEB010000001.1"/>
</dbReference>
<feature type="transmembrane region" description="Helical" evidence="1">
    <location>
        <begin position="12"/>
        <end position="29"/>
    </location>
</feature>
<dbReference type="InterPro" id="IPR027463">
    <property type="entry name" value="AcrB_DN_DC_subdom"/>
</dbReference>
<keyword evidence="1" id="KW-0472">Membrane</keyword>
<proteinExistence type="predicted"/>
<evidence type="ECO:0000256" key="1">
    <source>
        <dbReference type="SAM" id="Phobius"/>
    </source>
</evidence>
<dbReference type="Gene3D" id="3.30.70.1430">
    <property type="entry name" value="Multidrug efflux transporter AcrB pore domain"/>
    <property type="match status" value="2"/>
</dbReference>
<dbReference type="Proteomes" id="UP001172083">
    <property type="component" value="Unassembled WGS sequence"/>
</dbReference>
<dbReference type="Pfam" id="PF00873">
    <property type="entry name" value="ACR_tran"/>
    <property type="match status" value="1"/>
</dbReference>
<dbReference type="Gene3D" id="3.30.70.1440">
    <property type="entry name" value="Multidrug efflux transporter AcrB pore domain"/>
    <property type="match status" value="1"/>
</dbReference>
<comment type="caution">
    <text evidence="2">The sequence shown here is derived from an EMBL/GenBank/DDBJ whole genome shotgun (WGS) entry which is preliminary data.</text>
</comment>
<reference evidence="2" key="1">
    <citation type="submission" date="2023-06" db="EMBL/GenBank/DDBJ databases">
        <title>Genomic of Agaribacillus aureum.</title>
        <authorList>
            <person name="Wang G."/>
        </authorList>
    </citation>
    <scope>NUCLEOTIDE SEQUENCE</scope>
    <source>
        <strain evidence="2">BMA12</strain>
    </source>
</reference>
<dbReference type="InterPro" id="IPR001036">
    <property type="entry name" value="Acrflvin-R"/>
</dbReference>
<accession>A0ABT8KYW1</accession>
<feature type="transmembrane region" description="Helical" evidence="1">
    <location>
        <begin position="972"/>
        <end position="994"/>
    </location>
</feature>
<feature type="transmembrane region" description="Helical" evidence="1">
    <location>
        <begin position="870"/>
        <end position="889"/>
    </location>
</feature>
<dbReference type="SUPFAM" id="SSF82866">
    <property type="entry name" value="Multidrug efflux transporter AcrB transmembrane domain"/>
    <property type="match status" value="2"/>
</dbReference>
<keyword evidence="1" id="KW-1133">Transmembrane helix</keyword>
<keyword evidence="1" id="KW-0812">Transmembrane</keyword>
<protein>
    <submittedName>
        <fullName evidence="2">Efflux RND transporter permease subunit</fullName>
    </submittedName>
</protein>
<feature type="transmembrane region" description="Helical" evidence="1">
    <location>
        <begin position="1000"/>
        <end position="1023"/>
    </location>
</feature>
<feature type="transmembrane region" description="Helical" evidence="1">
    <location>
        <begin position="896"/>
        <end position="916"/>
    </location>
</feature>
<organism evidence="2 3">
    <name type="scientific">Agaribacillus aureus</name>
    <dbReference type="NCBI Taxonomy" id="3051825"/>
    <lineage>
        <taxon>Bacteria</taxon>
        <taxon>Pseudomonadati</taxon>
        <taxon>Bacteroidota</taxon>
        <taxon>Cytophagia</taxon>
        <taxon>Cytophagales</taxon>
        <taxon>Splendidivirgaceae</taxon>
        <taxon>Agaribacillus</taxon>
    </lineage>
</organism>
<dbReference type="Gene3D" id="3.30.2090.10">
    <property type="entry name" value="Multidrug efflux transporter AcrB TolC docking domain, DN and DC subdomains"/>
    <property type="match status" value="2"/>
</dbReference>
<sequence length="1033" mass="113980">MNLTQFSIERNRISLSILMVIIVFGLVLYQNLARDSMPPYTVRVATVVSSFTGASPERVELLVSDKIEKKAQEIPEVKKITSTSRTGLSVVSVELKDEVPPHKLQPVWDRLRRKIEAIDDLPEGVTPDLNDDDVGVVYGIMVGLVSDGFEYLEIKEYADDIKDAFIKLNDAAKVELGGVQEERIFVEFDNARLAEYGLTSSQLQSIIGSTNIINSGGAINLEEERIILEPTGNYNELEDLKNTVIPVGGSGQVVYLRDITTIRSGYISPANSLVRVNGREAIALSISLKEGANIIKLGEEVDALINEWNQKLPVGLDLIRLASLDGYVQDSIDNFIGNLVQSIVIVLLVMLVFLGVRTGFVVASLIPIVTVMTLMIMGLLDIGLNQVSLAALIMALGMMVDNAIVVSESIMVKMEEGASAKKAAIESCSELSIPLLISTLTTSAAFLSFFLAESAMGDIMGPLFSVISIALLSSWVVSLSIVTLLAFFFLKVKKKGEPRKKRLIDLDALFDKLKVYYERILLKVLRAKALFIIAILLLFFASMFGFSLVPFIFFPDSDRNLITVDINLPLGTKIEVSEGVVKSIETYLKDSLLVNEDRMSGVTDWSSFIGKGPESYDLGYSQDESNSSYAHMLVNTSSGDENQRLINRLDDFCFRSFPNADIKVNRLGQGGGGTPIEIRISGNKPDLLTTIADQVKLQLTAVPGTKNVKDDWGPKIKKFVVDIDQNRAQAAGVSNQDIAISLNTVLNGFRTGEFRYHDKTIPILMRSEDSQEQTFESLQTLNIYAQNSGRSVPLIQVANILPQWQYAKIKRKDLFKTITIQSYLREGANASEIMSEVKPWLDEQKNNWPTGYFYELGGDSENTADNMGAVVKYLPLSAFIILMLLIIQFNSMRKTFMVISTIPLGIIGVVIGLIIFRSSFGFMGFLGIISLAGIVINNAIVLIDRIEIEINDFNREPAAAVVEAAKQRFRPILLTTFTTTLGLIPLYLGGGVMWEPMAVAIIVGLLFATVITLLFIPVLYSILYKVKFNNFPG</sequence>
<dbReference type="Gene3D" id="3.30.70.1320">
    <property type="entry name" value="Multidrug efflux transporter AcrB pore domain like"/>
    <property type="match status" value="1"/>
</dbReference>
<feature type="transmembrane region" description="Helical" evidence="1">
    <location>
        <begin position="360"/>
        <end position="380"/>
    </location>
</feature>
<feature type="transmembrane region" description="Helical" evidence="1">
    <location>
        <begin position="463"/>
        <end position="490"/>
    </location>
</feature>
<feature type="transmembrane region" description="Helical" evidence="1">
    <location>
        <begin position="529"/>
        <end position="554"/>
    </location>
</feature>
<dbReference type="SUPFAM" id="SSF82714">
    <property type="entry name" value="Multidrug efflux transporter AcrB TolC docking domain, DN and DC subdomains"/>
    <property type="match status" value="2"/>
</dbReference>
<dbReference type="EMBL" id="JAUJEB010000001">
    <property type="protein sequence ID" value="MDN5210630.1"/>
    <property type="molecule type" value="Genomic_DNA"/>
</dbReference>
<dbReference type="SUPFAM" id="SSF82693">
    <property type="entry name" value="Multidrug efflux transporter AcrB pore domain, PN1, PN2, PC1 and PC2 subdomains"/>
    <property type="match status" value="2"/>
</dbReference>